<dbReference type="InterPro" id="IPR032458">
    <property type="entry name" value="Histone_H2A_CS"/>
</dbReference>
<keyword evidence="4 9" id="KW-0158">Chromosome</keyword>
<evidence type="ECO:0000256" key="2">
    <source>
        <dbReference type="ARBA" id="ARBA00004286"/>
    </source>
</evidence>
<dbReference type="AlphaFoldDB" id="A0A0C2DUK3"/>
<dbReference type="PANTHER" id="PTHR23430">
    <property type="entry name" value="HISTONE H2A"/>
    <property type="match status" value="1"/>
</dbReference>
<evidence type="ECO:0000256" key="7">
    <source>
        <dbReference type="ARBA" id="ARBA00023242"/>
    </source>
</evidence>
<evidence type="ECO:0000256" key="5">
    <source>
        <dbReference type="ARBA" id="ARBA00022499"/>
    </source>
</evidence>
<keyword evidence="8 9" id="KW-0544">Nucleosome core</keyword>
<dbReference type="InterPro" id="IPR002119">
    <property type="entry name" value="Histone_H2A"/>
</dbReference>
<evidence type="ECO:0000256" key="9">
    <source>
        <dbReference type="RuleBase" id="RU003767"/>
    </source>
</evidence>
<evidence type="ECO:0000313" key="11">
    <source>
        <dbReference type="EMBL" id="KIH66492.1"/>
    </source>
</evidence>
<name>A0A0C2DUK3_9BILA</name>
<accession>A0A0C2DUK3</accession>
<keyword evidence="5" id="KW-1017">Isopeptide bond</keyword>
<evidence type="ECO:0000256" key="1">
    <source>
        <dbReference type="ARBA" id="ARBA00004123"/>
    </source>
</evidence>
<dbReference type="Gene3D" id="1.10.20.10">
    <property type="entry name" value="Histone, subunit A"/>
    <property type="match status" value="1"/>
</dbReference>
<reference evidence="11 12" key="1">
    <citation type="submission" date="2013-12" db="EMBL/GenBank/DDBJ databases">
        <title>Draft genome of the parsitic nematode Ancylostoma duodenale.</title>
        <authorList>
            <person name="Mitreva M."/>
        </authorList>
    </citation>
    <scope>NUCLEOTIDE SEQUENCE [LARGE SCALE GENOMIC DNA]</scope>
    <source>
        <strain evidence="11 12">Zhejiang</strain>
    </source>
</reference>
<proteinExistence type="inferred from homology"/>
<dbReference type="GO" id="GO:0000786">
    <property type="term" value="C:nucleosome"/>
    <property type="evidence" value="ECO:0007669"/>
    <property type="project" value="UniProtKB-KW"/>
</dbReference>
<evidence type="ECO:0000256" key="6">
    <source>
        <dbReference type="ARBA" id="ARBA00023125"/>
    </source>
</evidence>
<evidence type="ECO:0000256" key="8">
    <source>
        <dbReference type="ARBA" id="ARBA00023269"/>
    </source>
</evidence>
<dbReference type="GO" id="GO:0003677">
    <property type="term" value="F:DNA binding"/>
    <property type="evidence" value="ECO:0007669"/>
    <property type="project" value="UniProtKB-KW"/>
</dbReference>
<evidence type="ECO:0000256" key="4">
    <source>
        <dbReference type="ARBA" id="ARBA00022454"/>
    </source>
</evidence>
<feature type="domain" description="Core Histone H2A/H2B/H3" evidence="10">
    <location>
        <begin position="54"/>
        <end position="126"/>
    </location>
</feature>
<organism evidence="11 12">
    <name type="scientific">Ancylostoma duodenale</name>
    <dbReference type="NCBI Taxonomy" id="51022"/>
    <lineage>
        <taxon>Eukaryota</taxon>
        <taxon>Metazoa</taxon>
        <taxon>Ecdysozoa</taxon>
        <taxon>Nematoda</taxon>
        <taxon>Chromadorea</taxon>
        <taxon>Rhabditida</taxon>
        <taxon>Rhabditina</taxon>
        <taxon>Rhabditomorpha</taxon>
        <taxon>Strongyloidea</taxon>
        <taxon>Ancylostomatidae</taxon>
        <taxon>Ancylostomatinae</taxon>
        <taxon>Ancylostoma</taxon>
    </lineage>
</organism>
<dbReference type="GO" id="GO:0005634">
    <property type="term" value="C:nucleus"/>
    <property type="evidence" value="ECO:0007669"/>
    <property type="project" value="UniProtKB-SubCell"/>
</dbReference>
<protein>
    <recommendedName>
        <fullName evidence="9">Histone H2A</fullName>
    </recommendedName>
</protein>
<evidence type="ECO:0000313" key="12">
    <source>
        <dbReference type="Proteomes" id="UP000054047"/>
    </source>
</evidence>
<dbReference type="Pfam" id="PF00125">
    <property type="entry name" value="Histone"/>
    <property type="match status" value="1"/>
</dbReference>
<keyword evidence="7 9" id="KW-0539">Nucleus</keyword>
<evidence type="ECO:0000259" key="10">
    <source>
        <dbReference type="Pfam" id="PF00125"/>
    </source>
</evidence>
<dbReference type="EMBL" id="KN727097">
    <property type="protein sequence ID" value="KIH66492.1"/>
    <property type="molecule type" value="Genomic_DNA"/>
</dbReference>
<keyword evidence="6 9" id="KW-0238">DNA-binding</keyword>
<comment type="subunit">
    <text evidence="9">The nucleosome is a histone octamer containing two molecules each of H2A, H2B, H3 and H4 assembled in one H3-H4 heterotetramer and two H2A-H2B heterodimers. The octamer wraps approximately 147 bp of DNA.</text>
</comment>
<dbReference type="SMART" id="SM00414">
    <property type="entry name" value="H2A"/>
    <property type="match status" value="1"/>
</dbReference>
<dbReference type="GO" id="GO:0030527">
    <property type="term" value="F:structural constituent of chromatin"/>
    <property type="evidence" value="ECO:0007669"/>
    <property type="project" value="InterPro"/>
</dbReference>
<comment type="subcellular location">
    <subcellularLocation>
        <location evidence="2">Chromosome</location>
    </subcellularLocation>
    <subcellularLocation>
        <location evidence="1 9">Nucleus</location>
    </subcellularLocation>
</comment>
<dbReference type="CDD" id="cd00074">
    <property type="entry name" value="HFD_H2A"/>
    <property type="match status" value="1"/>
</dbReference>
<comment type="similarity">
    <text evidence="3 9">Belongs to the histone H2A family.</text>
</comment>
<gene>
    <name evidence="11" type="ORF">ANCDUO_03182</name>
</gene>
<dbReference type="InterPro" id="IPR007125">
    <property type="entry name" value="H2A/H2B/H3"/>
</dbReference>
<dbReference type="InterPro" id="IPR009072">
    <property type="entry name" value="Histone-fold"/>
</dbReference>
<dbReference type="Proteomes" id="UP000054047">
    <property type="component" value="Unassembled WGS sequence"/>
</dbReference>
<evidence type="ECO:0000256" key="3">
    <source>
        <dbReference type="ARBA" id="ARBA00010691"/>
    </source>
</evidence>
<dbReference type="GO" id="GO:0046982">
    <property type="term" value="F:protein heterodimerization activity"/>
    <property type="evidence" value="ECO:0007669"/>
    <property type="project" value="InterPro"/>
</dbReference>
<dbReference type="SUPFAM" id="SSF47113">
    <property type="entry name" value="Histone-fold"/>
    <property type="match status" value="1"/>
</dbReference>
<dbReference type="OrthoDB" id="5918422at2759"/>
<keyword evidence="12" id="KW-1185">Reference proteome</keyword>
<dbReference type="PRINTS" id="PR00620">
    <property type="entry name" value="HISTONEH2A"/>
</dbReference>
<sequence length="151" mass="16905">MPRLRGRLPRLLGAGHKRACTIKAEALWSFTVKLELEGDMSVWNREPELVGSARTRRAGLVFPVPRVHRQMRGRLFGRRVGLKASIFCAAVLEYLVAEVLEVSGYAAKDAKKKRIEPRHIFIAVRLDEDLNELTVGATFREGGVVPSTRKG</sequence>
<dbReference type="PROSITE" id="PS00046">
    <property type="entry name" value="HISTONE_H2A"/>
    <property type="match status" value="1"/>
</dbReference>